<accession>A0ABN1ILA6</accession>
<evidence type="ECO:0000313" key="3">
    <source>
        <dbReference type="Proteomes" id="UP001501523"/>
    </source>
</evidence>
<protein>
    <recommendedName>
        <fullName evidence="4">Type IV pilus biogenesis protein PilP</fullName>
    </recommendedName>
</protein>
<gene>
    <name evidence="2" type="ORF">GCM10009105_22300</name>
</gene>
<dbReference type="RefSeq" id="WP_343791035.1">
    <property type="nucleotide sequence ID" value="NZ_BAAAEU010000010.1"/>
</dbReference>
<keyword evidence="1" id="KW-0732">Signal</keyword>
<dbReference type="EMBL" id="BAAAEU010000010">
    <property type="protein sequence ID" value="GAA0716153.1"/>
    <property type="molecule type" value="Genomic_DNA"/>
</dbReference>
<evidence type="ECO:0000256" key="1">
    <source>
        <dbReference type="SAM" id="SignalP"/>
    </source>
</evidence>
<evidence type="ECO:0000313" key="2">
    <source>
        <dbReference type="EMBL" id="GAA0716153.1"/>
    </source>
</evidence>
<comment type="caution">
    <text evidence="2">The sequence shown here is derived from an EMBL/GenBank/DDBJ whole genome shotgun (WGS) entry which is preliminary data.</text>
</comment>
<keyword evidence="3" id="KW-1185">Reference proteome</keyword>
<organism evidence="2 3">
    <name type="scientific">Dokdonella soli</name>
    <dbReference type="NCBI Taxonomy" id="529810"/>
    <lineage>
        <taxon>Bacteria</taxon>
        <taxon>Pseudomonadati</taxon>
        <taxon>Pseudomonadota</taxon>
        <taxon>Gammaproteobacteria</taxon>
        <taxon>Lysobacterales</taxon>
        <taxon>Rhodanobacteraceae</taxon>
        <taxon>Dokdonella</taxon>
    </lineage>
</organism>
<dbReference type="Proteomes" id="UP001501523">
    <property type="component" value="Unassembled WGS sequence"/>
</dbReference>
<feature type="chain" id="PRO_5046493665" description="Type IV pilus biogenesis protein PilP" evidence="1">
    <location>
        <begin position="24"/>
        <end position="152"/>
    </location>
</feature>
<evidence type="ECO:0008006" key="4">
    <source>
        <dbReference type="Google" id="ProtNLM"/>
    </source>
</evidence>
<sequence length="152" mass="16090">MTKKIPTGWTLGCGLLFALSAQAATLEEDEARIEALLQAEHAAAVRSDMSTIAVAVPDTPAPVVAEVVAPPADAVTNEDWLAPAPARDSDLQFADLAQHVGGRVSIVTAGERVHRGTIVAANARQVILQVRQPGGHASYTLRREQVVRIDAR</sequence>
<name>A0ABN1ILA6_9GAMM</name>
<reference evidence="2 3" key="1">
    <citation type="journal article" date="2019" name="Int. J. Syst. Evol. Microbiol.">
        <title>The Global Catalogue of Microorganisms (GCM) 10K type strain sequencing project: providing services to taxonomists for standard genome sequencing and annotation.</title>
        <authorList>
            <consortium name="The Broad Institute Genomics Platform"/>
            <consortium name="The Broad Institute Genome Sequencing Center for Infectious Disease"/>
            <person name="Wu L."/>
            <person name="Ma J."/>
        </authorList>
    </citation>
    <scope>NUCLEOTIDE SEQUENCE [LARGE SCALE GENOMIC DNA]</scope>
    <source>
        <strain evidence="2 3">JCM 15421</strain>
    </source>
</reference>
<feature type="signal peptide" evidence="1">
    <location>
        <begin position="1"/>
        <end position="23"/>
    </location>
</feature>
<proteinExistence type="predicted"/>